<keyword evidence="5 8" id="KW-0653">Protein transport</keyword>
<evidence type="ECO:0000256" key="4">
    <source>
        <dbReference type="ARBA" id="ARBA00022692"/>
    </source>
</evidence>
<evidence type="ECO:0000256" key="2">
    <source>
        <dbReference type="ARBA" id="ARBA00022448"/>
    </source>
</evidence>
<keyword evidence="6 9" id="KW-1133">Transmembrane helix</keyword>
<evidence type="ECO:0000256" key="3">
    <source>
        <dbReference type="ARBA" id="ARBA00022475"/>
    </source>
</evidence>
<organism evidence="11 12">
    <name type="scientific">Sulfurimonas diazotrophicus</name>
    <dbReference type="NCBI Taxonomy" id="3131939"/>
    <lineage>
        <taxon>Bacteria</taxon>
        <taxon>Pseudomonadati</taxon>
        <taxon>Campylobacterota</taxon>
        <taxon>Epsilonproteobacteria</taxon>
        <taxon>Campylobacterales</taxon>
        <taxon>Sulfurimonadaceae</taxon>
        <taxon>Sulfurimonas</taxon>
    </lineage>
</organism>
<comment type="similarity">
    <text evidence="8">Belongs to the exbB/tolQ family.</text>
</comment>
<protein>
    <submittedName>
        <fullName evidence="11">MotA/TolQ/ExbB proton channel family protein</fullName>
    </submittedName>
</protein>
<keyword evidence="3" id="KW-1003">Cell membrane</keyword>
<evidence type="ECO:0000313" key="12">
    <source>
        <dbReference type="Proteomes" id="UP001447842"/>
    </source>
</evidence>
<evidence type="ECO:0000256" key="5">
    <source>
        <dbReference type="ARBA" id="ARBA00022927"/>
    </source>
</evidence>
<comment type="subcellular location">
    <subcellularLocation>
        <location evidence="1">Cell inner membrane</location>
        <topology evidence="1">Multi-pass membrane protein</topology>
    </subcellularLocation>
    <subcellularLocation>
        <location evidence="8">Membrane</location>
        <topology evidence="8">Multi-pass membrane protein</topology>
    </subcellularLocation>
</comment>
<dbReference type="RefSeq" id="WP_345972257.1">
    <property type="nucleotide sequence ID" value="NZ_CP147920.1"/>
</dbReference>
<accession>A0ABZ3HA07</accession>
<dbReference type="PANTHER" id="PTHR30625:SF15">
    <property type="entry name" value="BIOPOLYMER TRANSPORT PROTEIN EXBB"/>
    <property type="match status" value="1"/>
</dbReference>
<reference evidence="11 12" key="1">
    <citation type="submission" date="2024-03" db="EMBL/GenBank/DDBJ databases">
        <title>Sulfurimonas sp. HSL3-1.</title>
        <authorList>
            <person name="Wang S."/>
        </authorList>
    </citation>
    <scope>NUCLEOTIDE SEQUENCE [LARGE SCALE GENOMIC DNA]</scope>
    <source>
        <strain evidence="11 12">HSL3-1</strain>
    </source>
</reference>
<feature type="transmembrane region" description="Helical" evidence="9">
    <location>
        <begin position="153"/>
        <end position="176"/>
    </location>
</feature>
<dbReference type="InterPro" id="IPR050790">
    <property type="entry name" value="ExbB/TolQ_transport"/>
</dbReference>
<evidence type="ECO:0000256" key="6">
    <source>
        <dbReference type="ARBA" id="ARBA00022989"/>
    </source>
</evidence>
<evidence type="ECO:0000256" key="1">
    <source>
        <dbReference type="ARBA" id="ARBA00004429"/>
    </source>
</evidence>
<dbReference type="InterPro" id="IPR002898">
    <property type="entry name" value="MotA_ExbB_proton_chnl"/>
</dbReference>
<dbReference type="EMBL" id="CP147920">
    <property type="protein sequence ID" value="XAU14560.1"/>
    <property type="molecule type" value="Genomic_DNA"/>
</dbReference>
<evidence type="ECO:0000256" key="8">
    <source>
        <dbReference type="RuleBase" id="RU004057"/>
    </source>
</evidence>
<feature type="transmembrane region" description="Helical" evidence="9">
    <location>
        <begin position="12"/>
        <end position="37"/>
    </location>
</feature>
<proteinExistence type="inferred from homology"/>
<evidence type="ECO:0000256" key="9">
    <source>
        <dbReference type="SAM" id="Phobius"/>
    </source>
</evidence>
<dbReference type="Pfam" id="PF01618">
    <property type="entry name" value="MotA_ExbB"/>
    <property type="match status" value="1"/>
</dbReference>
<keyword evidence="7 9" id="KW-0472">Membrane</keyword>
<keyword evidence="2 8" id="KW-0813">Transport</keyword>
<evidence type="ECO:0000313" key="11">
    <source>
        <dbReference type="EMBL" id="XAU14560.1"/>
    </source>
</evidence>
<name>A0ABZ3HA07_9BACT</name>
<feature type="transmembrane region" description="Helical" evidence="9">
    <location>
        <begin position="113"/>
        <end position="133"/>
    </location>
</feature>
<evidence type="ECO:0000256" key="7">
    <source>
        <dbReference type="ARBA" id="ARBA00023136"/>
    </source>
</evidence>
<dbReference type="Proteomes" id="UP001447842">
    <property type="component" value="Chromosome"/>
</dbReference>
<dbReference type="PANTHER" id="PTHR30625">
    <property type="entry name" value="PROTEIN TOLQ"/>
    <property type="match status" value="1"/>
</dbReference>
<keyword evidence="12" id="KW-1185">Reference proteome</keyword>
<evidence type="ECO:0000259" key="10">
    <source>
        <dbReference type="Pfam" id="PF01618"/>
    </source>
</evidence>
<keyword evidence="4 9" id="KW-0812">Transmembrane</keyword>
<feature type="domain" description="MotA/TolQ/ExbB proton channel" evidence="10">
    <location>
        <begin position="87"/>
        <end position="191"/>
    </location>
</feature>
<sequence>MQPALHNLFDQFLVYMQSGGFVMWPLFVLVIVLWYALGYRFHAIKRGSQKSVRVLIRKFDSGKREIPRGLIDGAIVDALKIVNEGYRGTIGRELIEDAFFSYYQELKKYRKTVNTIVMVSPLIGLLGTVAGMIETFDSLGSMTLYSQGGGIAGGISQALFTTQLGLVVAVPGLVVGRLIDRRSKIMELELEQIKDIVCSEEEGK</sequence>
<gene>
    <name evidence="11" type="ORF">WCY31_09930</name>
</gene>